<accession>A0A1H6C6Z3</accession>
<name>A0A1H6C6Z3_9BACT</name>
<protein>
    <submittedName>
        <fullName evidence="2">Uncharacterized protein</fullName>
    </submittedName>
</protein>
<organism evidence="2 3">
    <name type="scientific">Bryocella elongata</name>
    <dbReference type="NCBI Taxonomy" id="863522"/>
    <lineage>
        <taxon>Bacteria</taxon>
        <taxon>Pseudomonadati</taxon>
        <taxon>Acidobacteriota</taxon>
        <taxon>Terriglobia</taxon>
        <taxon>Terriglobales</taxon>
        <taxon>Acidobacteriaceae</taxon>
        <taxon>Bryocella</taxon>
    </lineage>
</organism>
<keyword evidence="1" id="KW-0812">Transmembrane</keyword>
<dbReference type="AlphaFoldDB" id="A0A1H6C6Z3"/>
<dbReference type="RefSeq" id="WP_103935124.1">
    <property type="nucleotide sequence ID" value="NZ_FNVA01000009.1"/>
</dbReference>
<dbReference type="EMBL" id="FNVA01000009">
    <property type="protein sequence ID" value="SEG68739.1"/>
    <property type="molecule type" value="Genomic_DNA"/>
</dbReference>
<dbReference type="InterPro" id="IPR045385">
    <property type="entry name" value="DUF6526"/>
</dbReference>
<keyword evidence="1" id="KW-1133">Transmembrane helix</keyword>
<gene>
    <name evidence="2" type="ORF">SAMN05421819_4275</name>
</gene>
<keyword evidence="3" id="KW-1185">Reference proteome</keyword>
<evidence type="ECO:0000313" key="2">
    <source>
        <dbReference type="EMBL" id="SEG68739.1"/>
    </source>
</evidence>
<proteinExistence type="predicted"/>
<evidence type="ECO:0000256" key="1">
    <source>
        <dbReference type="SAM" id="Phobius"/>
    </source>
</evidence>
<feature type="transmembrane region" description="Helical" evidence="1">
    <location>
        <begin position="16"/>
        <end position="37"/>
    </location>
</feature>
<dbReference type="OrthoDB" id="765463at2"/>
<dbReference type="Pfam" id="PF20136">
    <property type="entry name" value="DUF6526"/>
    <property type="match status" value="1"/>
</dbReference>
<sequence>MAEPQSFKNHGRFDPVFHGLVSVGLLANIIVTAMYFGRHFTEYGWVGIWWIAVSVLLLLLALKTRVYALLVQDRVIRVEEKLRLAAAVSPAELVELDSLTIDQYIGLRFASNAELPDLARRAVREKLNRKQIKQAIVAWRADTHRV</sequence>
<feature type="transmembrane region" description="Helical" evidence="1">
    <location>
        <begin position="43"/>
        <end position="62"/>
    </location>
</feature>
<reference evidence="2 3" key="1">
    <citation type="submission" date="2016-10" db="EMBL/GenBank/DDBJ databases">
        <authorList>
            <person name="de Groot N.N."/>
        </authorList>
    </citation>
    <scope>NUCLEOTIDE SEQUENCE [LARGE SCALE GENOMIC DNA]</scope>
    <source>
        <strain evidence="2 3">DSM 22489</strain>
    </source>
</reference>
<keyword evidence="1" id="KW-0472">Membrane</keyword>
<dbReference type="Proteomes" id="UP000236728">
    <property type="component" value="Unassembled WGS sequence"/>
</dbReference>
<evidence type="ECO:0000313" key="3">
    <source>
        <dbReference type="Proteomes" id="UP000236728"/>
    </source>
</evidence>